<dbReference type="AlphaFoldDB" id="A0A0D1W7F6"/>
<gene>
    <name evidence="4" type="ORF">PV11_00388</name>
</gene>
<name>A0A0D1W7F6_9EURO</name>
<protein>
    <recommendedName>
        <fullName evidence="3">G domain-containing protein</fullName>
    </recommendedName>
</protein>
<evidence type="ECO:0000313" key="5">
    <source>
        <dbReference type="Proteomes" id="UP000053599"/>
    </source>
</evidence>
<dbReference type="InterPro" id="IPR027417">
    <property type="entry name" value="P-loop_NTPase"/>
</dbReference>
<dbReference type="InterPro" id="IPR006073">
    <property type="entry name" value="GTP-bd"/>
</dbReference>
<dbReference type="OrthoDB" id="8954335at2759"/>
<evidence type="ECO:0000256" key="2">
    <source>
        <dbReference type="SAM" id="MobiDB-lite"/>
    </source>
</evidence>
<feature type="domain" description="G" evidence="3">
    <location>
        <begin position="12"/>
        <end position="78"/>
    </location>
</feature>
<dbReference type="Gene3D" id="3.40.50.300">
    <property type="entry name" value="P-loop containing nucleotide triphosphate hydrolases"/>
    <property type="match status" value="1"/>
</dbReference>
<evidence type="ECO:0000259" key="3">
    <source>
        <dbReference type="Pfam" id="PF01926"/>
    </source>
</evidence>
<dbReference type="HOGENOM" id="CLU_018003_1_0_1"/>
<organism evidence="4 5">
    <name type="scientific">Exophiala sideris</name>
    <dbReference type="NCBI Taxonomy" id="1016849"/>
    <lineage>
        <taxon>Eukaryota</taxon>
        <taxon>Fungi</taxon>
        <taxon>Dikarya</taxon>
        <taxon>Ascomycota</taxon>
        <taxon>Pezizomycotina</taxon>
        <taxon>Eurotiomycetes</taxon>
        <taxon>Chaetothyriomycetidae</taxon>
        <taxon>Chaetothyriales</taxon>
        <taxon>Herpotrichiellaceae</taxon>
        <taxon>Exophiala</taxon>
    </lineage>
</organism>
<accession>A0A0D1W7F6</accession>
<keyword evidence="1" id="KW-0175">Coiled coil</keyword>
<evidence type="ECO:0000256" key="1">
    <source>
        <dbReference type="SAM" id="Coils"/>
    </source>
</evidence>
<dbReference type="SUPFAM" id="SSF52540">
    <property type="entry name" value="P-loop containing nucleoside triphosphate hydrolases"/>
    <property type="match status" value="1"/>
</dbReference>
<dbReference type="CDD" id="cd00882">
    <property type="entry name" value="Ras_like_GTPase"/>
    <property type="match status" value="1"/>
</dbReference>
<feature type="region of interest" description="Disordered" evidence="2">
    <location>
        <begin position="365"/>
        <end position="384"/>
    </location>
</feature>
<feature type="coiled-coil region" evidence="1">
    <location>
        <begin position="222"/>
        <end position="336"/>
    </location>
</feature>
<dbReference type="EMBL" id="KN846951">
    <property type="protein sequence ID" value="KIV84615.1"/>
    <property type="molecule type" value="Genomic_DNA"/>
</dbReference>
<dbReference type="Proteomes" id="UP000053599">
    <property type="component" value="Unassembled WGS sequence"/>
</dbReference>
<proteinExistence type="predicted"/>
<sequence length="405" mass="46410">MVVELSPEDKVIALMGMTGVGKSSFIQLFMPNIVGIGEDLESFTTQVGIFECNMPNSDERFYLVDTPGFDDSNRPDQEILRELSSWLTRTYSYDIRLSGIIYLHRIMDVRFGGAAMRNLSMFKKLCGDGNLSSVVLATTFWSQVDQDIGGTREQQLKNTPSFWGSMVNRGSKIFRHDLAEASGAAIIQYLLDRHEKPVYAIQDEMVNKNMTLEETAAGSEVQAEMDKLRRRYEKDIQDLKQEMGKALNERDETAREELEKEKQKFEEFIEREREEREKMRANAEALWQQREAEREKERSEHLKRMEDLQKQYLEMKQKTKEVQKDAEHQKKVLELQKQIAVEQAKLEAQYNARFSIRSISTNMATTSKARQVPPDGRHTVTSAGELETVVGTVIVRGGNGSDRAG</sequence>
<reference evidence="4 5" key="1">
    <citation type="submission" date="2015-01" db="EMBL/GenBank/DDBJ databases">
        <title>The Genome Sequence of Exophiala sideris CBS121828.</title>
        <authorList>
            <consortium name="The Broad Institute Genomics Platform"/>
            <person name="Cuomo C."/>
            <person name="de Hoog S."/>
            <person name="Gorbushina A."/>
            <person name="Stielow B."/>
            <person name="Teixiera M."/>
            <person name="Abouelleil A."/>
            <person name="Chapman S.B."/>
            <person name="Priest M."/>
            <person name="Young S.K."/>
            <person name="Wortman J."/>
            <person name="Nusbaum C."/>
            <person name="Birren B."/>
        </authorList>
    </citation>
    <scope>NUCLEOTIDE SEQUENCE [LARGE SCALE GENOMIC DNA]</scope>
    <source>
        <strain evidence="4 5">CBS 121828</strain>
    </source>
</reference>
<dbReference type="Pfam" id="PF01926">
    <property type="entry name" value="MMR_HSR1"/>
    <property type="match status" value="1"/>
</dbReference>
<dbReference type="GO" id="GO:0005525">
    <property type="term" value="F:GTP binding"/>
    <property type="evidence" value="ECO:0007669"/>
    <property type="project" value="InterPro"/>
</dbReference>
<evidence type="ECO:0000313" key="4">
    <source>
        <dbReference type="EMBL" id="KIV84615.1"/>
    </source>
</evidence>